<dbReference type="InterPro" id="IPR012902">
    <property type="entry name" value="N_methyl_site"/>
</dbReference>
<evidence type="ECO:0000313" key="2">
    <source>
        <dbReference type="EMBL" id="PPI83606.1"/>
    </source>
</evidence>
<dbReference type="EMBL" id="PSSX01000012">
    <property type="protein sequence ID" value="PPI83606.1"/>
    <property type="molecule type" value="Genomic_DNA"/>
</dbReference>
<proteinExistence type="predicted"/>
<protein>
    <submittedName>
        <fullName evidence="2">Type II secretory pathway, pseudopilin PulG</fullName>
    </submittedName>
</protein>
<dbReference type="AlphaFoldDB" id="A0A2S5Z892"/>
<feature type="transmembrane region" description="Helical" evidence="1">
    <location>
        <begin position="20"/>
        <end position="39"/>
    </location>
</feature>
<dbReference type="InterPro" id="IPR045584">
    <property type="entry name" value="Pilin-like"/>
</dbReference>
<gene>
    <name evidence="2" type="ORF">KEHDKFFH_13590</name>
</gene>
<name>A0A2S5Z892_9GAMM</name>
<comment type="caution">
    <text evidence="2">The sequence shown here is derived from an EMBL/GenBank/DDBJ whole genome shotgun (WGS) entry which is preliminary data.</text>
</comment>
<keyword evidence="1" id="KW-0812">Transmembrane</keyword>
<keyword evidence="1" id="KW-1133">Transmembrane helix</keyword>
<keyword evidence="3" id="KW-1185">Reference proteome</keyword>
<dbReference type="NCBIfam" id="TIGR02532">
    <property type="entry name" value="IV_pilin_GFxxxE"/>
    <property type="match status" value="1"/>
</dbReference>
<dbReference type="PANTHER" id="PTHR30093:SF7">
    <property type="entry name" value="MSHA MAJOR PILIN SUBUNIT MSHA"/>
    <property type="match status" value="1"/>
</dbReference>
<reference evidence="2 3" key="1">
    <citation type="submission" date="2018-01" db="EMBL/GenBank/DDBJ databases">
        <title>Complete genome sequences of the type strains of Marinobacter flavimaris and Marinobacter maroccanus.</title>
        <authorList>
            <person name="Palau M."/>
            <person name="Boujida N."/>
            <person name="Manresa A."/>
            <person name="Minana-Galbis D."/>
        </authorList>
    </citation>
    <scope>NUCLEOTIDE SEQUENCE [LARGE SCALE GENOMIC DNA]</scope>
    <source>
        <strain evidence="2 3">N4</strain>
    </source>
</reference>
<dbReference type="Pfam" id="PF07963">
    <property type="entry name" value="N_methyl"/>
    <property type="match status" value="1"/>
</dbReference>
<organism evidence="2 3">
    <name type="scientific">Marinobacter maroccanus</name>
    <dbReference type="NCBI Taxonomy" id="2055143"/>
    <lineage>
        <taxon>Bacteria</taxon>
        <taxon>Pseudomonadati</taxon>
        <taxon>Pseudomonadota</taxon>
        <taxon>Gammaproteobacteria</taxon>
        <taxon>Pseudomonadales</taxon>
        <taxon>Marinobacteraceae</taxon>
        <taxon>Marinobacter</taxon>
    </lineage>
</organism>
<dbReference type="SUPFAM" id="SSF54523">
    <property type="entry name" value="Pili subunits"/>
    <property type="match status" value="1"/>
</dbReference>
<dbReference type="PANTHER" id="PTHR30093">
    <property type="entry name" value="GENERAL SECRETION PATHWAY PROTEIN G"/>
    <property type="match status" value="1"/>
</dbReference>
<dbReference type="PROSITE" id="PS00409">
    <property type="entry name" value="PROKAR_NTER_METHYL"/>
    <property type="match status" value="1"/>
</dbReference>
<accession>A0A2S5Z892</accession>
<sequence>MKAMTAIAARKEKGFTLIELVMVIVILGILAAFALPRFADLGGNARYSSIQGALGAVRSASSIAYSKGLASNVQNGDITLEGETITLLNGYPNASSIVEAAQLSEEFNITPDPIVDDAAVTITVGTCSFSYTPAAADGAPTISGIAGVTDGSC</sequence>
<evidence type="ECO:0000313" key="3">
    <source>
        <dbReference type="Proteomes" id="UP000239917"/>
    </source>
</evidence>
<keyword evidence="1" id="KW-0472">Membrane</keyword>
<dbReference type="Proteomes" id="UP000239917">
    <property type="component" value="Unassembled WGS sequence"/>
</dbReference>
<dbReference type="RefSeq" id="WP_104322395.1">
    <property type="nucleotide sequence ID" value="NZ_PSSX01000012.1"/>
</dbReference>
<evidence type="ECO:0000256" key="1">
    <source>
        <dbReference type="SAM" id="Phobius"/>
    </source>
</evidence>
<dbReference type="OrthoDB" id="5654254at2"/>
<dbReference type="Gene3D" id="3.30.700.10">
    <property type="entry name" value="Glycoprotein, Type 4 Pilin"/>
    <property type="match status" value="1"/>
</dbReference>